<keyword evidence="6 16" id="KW-0812">Transmembrane</keyword>
<dbReference type="InterPro" id="IPR036909">
    <property type="entry name" value="Cyt_c-like_dom_sf"/>
</dbReference>
<dbReference type="InterPro" id="IPR001505">
    <property type="entry name" value="Copper_CuA"/>
</dbReference>
<comment type="subcellular location">
    <subcellularLocation>
        <location evidence="16">Cell membrane</location>
        <topology evidence="16">Multi-pass membrane protein</topology>
    </subcellularLocation>
    <subcellularLocation>
        <location evidence="1">Membrane</location>
        <topology evidence="1">Multi-pass membrane protein</topology>
    </subcellularLocation>
</comment>
<feature type="domain" description="Cytochrome oxidase subunit II transmembrane region profile" evidence="20">
    <location>
        <begin position="1"/>
        <end position="97"/>
    </location>
</feature>
<dbReference type="Pfam" id="PF00116">
    <property type="entry name" value="COX2"/>
    <property type="match status" value="1"/>
</dbReference>
<keyword evidence="4 15" id="KW-0349">Heme</keyword>
<feature type="domain" description="Cytochrome c" evidence="21">
    <location>
        <begin position="223"/>
        <end position="318"/>
    </location>
</feature>
<evidence type="ECO:0000313" key="23">
    <source>
        <dbReference type="Proteomes" id="UP001317705"/>
    </source>
</evidence>
<evidence type="ECO:0000256" key="12">
    <source>
        <dbReference type="ARBA" id="ARBA00023008"/>
    </source>
</evidence>
<dbReference type="InterPro" id="IPR008972">
    <property type="entry name" value="Cupredoxin"/>
</dbReference>
<keyword evidence="5 16" id="KW-0679">Respiratory chain</keyword>
<feature type="transmembrane region" description="Helical" evidence="18">
    <location>
        <begin position="20"/>
        <end position="45"/>
    </location>
</feature>
<dbReference type="Gene3D" id="2.60.40.420">
    <property type="entry name" value="Cupredoxins - blue copper proteins"/>
    <property type="match status" value="1"/>
</dbReference>
<dbReference type="PROSITE" id="PS50999">
    <property type="entry name" value="COX2_TM"/>
    <property type="match status" value="1"/>
</dbReference>
<dbReference type="SUPFAM" id="SSF46626">
    <property type="entry name" value="Cytochrome c"/>
    <property type="match status" value="1"/>
</dbReference>
<dbReference type="EMBL" id="AP027151">
    <property type="protein sequence ID" value="BDV42795.1"/>
    <property type="molecule type" value="Genomic_DNA"/>
</dbReference>
<comment type="similarity">
    <text evidence="2 16">Belongs to the cytochrome c oxidase subunit 2 family.</text>
</comment>
<keyword evidence="23" id="KW-1185">Reference proteome</keyword>
<dbReference type="RefSeq" id="WP_282003471.1">
    <property type="nucleotide sequence ID" value="NZ_AP027151.1"/>
</dbReference>
<evidence type="ECO:0000256" key="4">
    <source>
        <dbReference type="ARBA" id="ARBA00022617"/>
    </source>
</evidence>
<evidence type="ECO:0000256" key="6">
    <source>
        <dbReference type="ARBA" id="ARBA00022692"/>
    </source>
</evidence>
<evidence type="ECO:0000256" key="17">
    <source>
        <dbReference type="RuleBase" id="RU004024"/>
    </source>
</evidence>
<keyword evidence="11 15" id="KW-0408">Iron</keyword>
<evidence type="ECO:0000256" key="3">
    <source>
        <dbReference type="ARBA" id="ARBA00022448"/>
    </source>
</evidence>
<comment type="function">
    <text evidence="14 17">Subunits I and II form the functional core of the enzyme complex. Electrons originating in cytochrome c are transferred via heme a and Cu(A) to the binuclear center formed by heme a3 and Cu(B).</text>
</comment>
<evidence type="ECO:0000256" key="10">
    <source>
        <dbReference type="ARBA" id="ARBA00022989"/>
    </source>
</evidence>
<dbReference type="Pfam" id="PF02790">
    <property type="entry name" value="COX2_TM"/>
    <property type="match status" value="1"/>
</dbReference>
<dbReference type="InterPro" id="IPR045187">
    <property type="entry name" value="CcO_II"/>
</dbReference>
<keyword evidence="9 16" id="KW-0249">Electron transport</keyword>
<dbReference type="CDD" id="cd13915">
    <property type="entry name" value="CuRO_HCO_II_like_2"/>
    <property type="match status" value="1"/>
</dbReference>
<evidence type="ECO:0000259" key="19">
    <source>
        <dbReference type="PROSITE" id="PS50857"/>
    </source>
</evidence>
<keyword evidence="7 15" id="KW-0479">Metal-binding</keyword>
<keyword evidence="12 17" id="KW-0186">Copper</keyword>
<evidence type="ECO:0000256" key="2">
    <source>
        <dbReference type="ARBA" id="ARBA00007866"/>
    </source>
</evidence>
<dbReference type="PRINTS" id="PR01166">
    <property type="entry name" value="CYCOXIDASEII"/>
</dbReference>
<dbReference type="PROSITE" id="PS00078">
    <property type="entry name" value="COX2"/>
    <property type="match status" value="1"/>
</dbReference>
<dbReference type="InterPro" id="IPR036257">
    <property type="entry name" value="Cyt_c_oxidase_su2_TM_sf"/>
</dbReference>
<feature type="transmembrane region" description="Helical" evidence="18">
    <location>
        <begin position="66"/>
        <end position="88"/>
    </location>
</feature>
<dbReference type="Pfam" id="PF00034">
    <property type="entry name" value="Cytochrom_C"/>
    <property type="match status" value="1"/>
</dbReference>
<dbReference type="InterPro" id="IPR014222">
    <property type="entry name" value="Cyt_c_oxidase_su2"/>
</dbReference>
<evidence type="ECO:0000256" key="1">
    <source>
        <dbReference type="ARBA" id="ARBA00004141"/>
    </source>
</evidence>
<sequence>MPALTFLHGEASRSAGEVDGAFIFIAAICIFFFLLTQGFLIYFALRYRRKKGEPDVETPYITDNHTLETVWVIVPSLLLLAIFAYGYVVFIDLKSPLAHATEIAVTAQQWQWSFTYPDGRTVVGELRLPVGRPVKLTMTSRDVIHGFFIPAYRQKQDVLPGRYTYLWLEPDRVGSYDIFCSQYCGTGHSLMRATLVVMPAAAYAQWVEQQEAKARQAKAGTEPLAEKGEELMEQSGCLGCHTVDGTPKVGPTLKGLYGKSVPLSTGQSVTADDDYIRESIVDPNAKIVKGFPPIMPTFRGKLSADDIRAIIAYLKTLH</sequence>
<dbReference type="NCBIfam" id="TIGR02866">
    <property type="entry name" value="CoxB"/>
    <property type="match status" value="1"/>
</dbReference>
<keyword evidence="10 18" id="KW-1133">Transmembrane helix</keyword>
<dbReference type="InterPro" id="IPR002429">
    <property type="entry name" value="CcO_II-like_C"/>
</dbReference>
<dbReference type="Proteomes" id="UP001317705">
    <property type="component" value="Chromosome"/>
</dbReference>
<gene>
    <name evidence="22" type="ORF">GURASL_17180</name>
</gene>
<comment type="catalytic activity">
    <reaction evidence="17">
        <text>4 Fe(II)-[cytochrome c] + O2 + 8 H(+)(in) = 4 Fe(III)-[cytochrome c] + 2 H2O + 4 H(+)(out)</text>
        <dbReference type="Rhea" id="RHEA:11436"/>
        <dbReference type="Rhea" id="RHEA-COMP:10350"/>
        <dbReference type="Rhea" id="RHEA-COMP:14399"/>
        <dbReference type="ChEBI" id="CHEBI:15377"/>
        <dbReference type="ChEBI" id="CHEBI:15378"/>
        <dbReference type="ChEBI" id="CHEBI:15379"/>
        <dbReference type="ChEBI" id="CHEBI:29033"/>
        <dbReference type="ChEBI" id="CHEBI:29034"/>
        <dbReference type="EC" id="7.1.1.9"/>
    </reaction>
</comment>
<evidence type="ECO:0000259" key="20">
    <source>
        <dbReference type="PROSITE" id="PS50999"/>
    </source>
</evidence>
<evidence type="ECO:0000256" key="8">
    <source>
        <dbReference type="ARBA" id="ARBA00022967"/>
    </source>
</evidence>
<reference evidence="22 23" key="1">
    <citation type="submission" date="2022-12" db="EMBL/GenBank/DDBJ databases">
        <title>Polyphasic characterization of Geotalea uranireducens NIT-SL11 newly isolated from a complex of sewage sludge and microbially reduced graphene oxide.</title>
        <authorList>
            <person name="Xie L."/>
            <person name="Yoshida N."/>
            <person name="Meng L."/>
        </authorList>
    </citation>
    <scope>NUCLEOTIDE SEQUENCE [LARGE SCALE GENOMIC DNA]</scope>
    <source>
        <strain evidence="22 23">NIT-SL11</strain>
    </source>
</reference>
<dbReference type="PROSITE" id="PS50857">
    <property type="entry name" value="COX2_CUA"/>
    <property type="match status" value="1"/>
</dbReference>
<dbReference type="PANTHER" id="PTHR22888">
    <property type="entry name" value="CYTOCHROME C OXIDASE, SUBUNIT II"/>
    <property type="match status" value="1"/>
</dbReference>
<dbReference type="SUPFAM" id="SSF49503">
    <property type="entry name" value="Cupredoxins"/>
    <property type="match status" value="1"/>
</dbReference>
<dbReference type="Gene3D" id="1.10.287.90">
    <property type="match status" value="1"/>
</dbReference>
<evidence type="ECO:0000256" key="7">
    <source>
        <dbReference type="ARBA" id="ARBA00022723"/>
    </source>
</evidence>
<evidence type="ECO:0000259" key="21">
    <source>
        <dbReference type="PROSITE" id="PS51007"/>
    </source>
</evidence>
<accession>A0ABM8EKD1</accession>
<comment type="cofactor">
    <cofactor evidence="17">
        <name>Cu cation</name>
        <dbReference type="ChEBI" id="CHEBI:23378"/>
    </cofactor>
    <text evidence="17">Binds a copper A center.</text>
</comment>
<evidence type="ECO:0000256" key="18">
    <source>
        <dbReference type="SAM" id="Phobius"/>
    </source>
</evidence>
<evidence type="ECO:0000256" key="11">
    <source>
        <dbReference type="ARBA" id="ARBA00023004"/>
    </source>
</evidence>
<dbReference type="SUPFAM" id="SSF81464">
    <property type="entry name" value="Cytochrome c oxidase subunit II-like, transmembrane region"/>
    <property type="match status" value="1"/>
</dbReference>
<keyword evidence="13 18" id="KW-0472">Membrane</keyword>
<evidence type="ECO:0000256" key="14">
    <source>
        <dbReference type="ARBA" id="ARBA00024688"/>
    </source>
</evidence>
<protein>
    <recommendedName>
        <fullName evidence="17">Cytochrome c oxidase subunit 2</fullName>
        <ecNumber evidence="17">7.1.1.9</ecNumber>
    </recommendedName>
</protein>
<dbReference type="PANTHER" id="PTHR22888:SF9">
    <property type="entry name" value="CYTOCHROME C OXIDASE SUBUNIT 2"/>
    <property type="match status" value="1"/>
</dbReference>
<keyword evidence="8" id="KW-1278">Translocase</keyword>
<dbReference type="InterPro" id="IPR009056">
    <property type="entry name" value="Cyt_c-like_dom"/>
</dbReference>
<dbReference type="EC" id="7.1.1.9" evidence="17"/>
<dbReference type="Gene3D" id="1.10.760.10">
    <property type="entry name" value="Cytochrome c-like domain"/>
    <property type="match status" value="1"/>
</dbReference>
<name>A0ABM8EKD1_9BACT</name>
<evidence type="ECO:0000256" key="5">
    <source>
        <dbReference type="ARBA" id="ARBA00022660"/>
    </source>
</evidence>
<evidence type="ECO:0000256" key="9">
    <source>
        <dbReference type="ARBA" id="ARBA00022982"/>
    </source>
</evidence>
<keyword evidence="3 16" id="KW-0813">Transport</keyword>
<feature type="domain" description="Cytochrome oxidase subunit II copper A binding" evidence="19">
    <location>
        <begin position="98"/>
        <end position="209"/>
    </location>
</feature>
<proteinExistence type="inferred from homology"/>
<evidence type="ECO:0000313" key="22">
    <source>
        <dbReference type="EMBL" id="BDV42795.1"/>
    </source>
</evidence>
<dbReference type="InterPro" id="IPR011759">
    <property type="entry name" value="Cyt_c_oxidase_su2_TM_dom"/>
</dbReference>
<dbReference type="PROSITE" id="PS51007">
    <property type="entry name" value="CYTC"/>
    <property type="match status" value="1"/>
</dbReference>
<evidence type="ECO:0000256" key="13">
    <source>
        <dbReference type="ARBA" id="ARBA00023136"/>
    </source>
</evidence>
<organism evidence="22 23">
    <name type="scientific">Geotalea uraniireducens</name>
    <dbReference type="NCBI Taxonomy" id="351604"/>
    <lineage>
        <taxon>Bacteria</taxon>
        <taxon>Pseudomonadati</taxon>
        <taxon>Thermodesulfobacteriota</taxon>
        <taxon>Desulfuromonadia</taxon>
        <taxon>Geobacterales</taxon>
        <taxon>Geobacteraceae</taxon>
        <taxon>Geotalea</taxon>
    </lineage>
</organism>
<evidence type="ECO:0000256" key="15">
    <source>
        <dbReference type="PROSITE-ProRule" id="PRU00433"/>
    </source>
</evidence>
<evidence type="ECO:0000256" key="16">
    <source>
        <dbReference type="RuleBase" id="RU000456"/>
    </source>
</evidence>